<evidence type="ECO:0000313" key="4">
    <source>
        <dbReference type="Proteomes" id="UP000195437"/>
    </source>
</evidence>
<sequence length="148" mass="16859">MGMDETLSKRRQREQRQEQTKRNDFSPLVRTHIRERDRERCVLCGKPGREVHHIIPRAQGGLGTADNGICLDAGCHHQAHRSKQVEKQLLRYRERVLLPLYRLALGEYVWLDPLPDDGTCRCGGELTAGACGNHCGLKRLYTGEESRG</sequence>
<keyword evidence="4" id="KW-1185">Reference proteome</keyword>
<dbReference type="Proteomes" id="UP000195437">
    <property type="component" value="Chromosome"/>
</dbReference>
<dbReference type="InterPro" id="IPR003615">
    <property type="entry name" value="HNH_nuc"/>
</dbReference>
<dbReference type="GO" id="GO:0003676">
    <property type="term" value="F:nucleic acid binding"/>
    <property type="evidence" value="ECO:0007669"/>
    <property type="project" value="InterPro"/>
</dbReference>
<feature type="region of interest" description="Disordered" evidence="1">
    <location>
        <begin position="1"/>
        <end position="27"/>
    </location>
</feature>
<dbReference type="AlphaFoldDB" id="A0A1Y0IHE4"/>
<organism evidence="3 4">
    <name type="scientific">Tumebacillus avium</name>
    <dbReference type="NCBI Taxonomy" id="1903704"/>
    <lineage>
        <taxon>Bacteria</taxon>
        <taxon>Bacillati</taxon>
        <taxon>Bacillota</taxon>
        <taxon>Bacilli</taxon>
        <taxon>Bacillales</taxon>
        <taxon>Alicyclobacillaceae</taxon>
        <taxon>Tumebacillus</taxon>
    </lineage>
</organism>
<reference evidence="4" key="1">
    <citation type="submission" date="2017-05" db="EMBL/GenBank/DDBJ databases">
        <authorList>
            <person name="Sung H."/>
        </authorList>
    </citation>
    <scope>NUCLEOTIDE SEQUENCE [LARGE SCALE GENOMIC DNA]</scope>
    <source>
        <strain evidence="4">AR23208</strain>
    </source>
</reference>
<name>A0A1Y0IHE4_9BACL</name>
<feature type="domain" description="HNH nuclease" evidence="2">
    <location>
        <begin position="28"/>
        <end position="77"/>
    </location>
</feature>
<feature type="compositionally biased region" description="Basic and acidic residues" evidence="1">
    <location>
        <begin position="14"/>
        <end position="24"/>
    </location>
</feature>
<evidence type="ECO:0000313" key="3">
    <source>
        <dbReference type="EMBL" id="ARU59897.1"/>
    </source>
</evidence>
<evidence type="ECO:0000259" key="2">
    <source>
        <dbReference type="SMART" id="SM00507"/>
    </source>
</evidence>
<gene>
    <name evidence="3" type="ORF">CBW65_01600</name>
</gene>
<dbReference type="KEGG" id="tum:CBW65_01600"/>
<accession>A0A1Y0IHE4</accession>
<proteinExistence type="predicted"/>
<protein>
    <recommendedName>
        <fullName evidence="2">HNH nuclease domain-containing protein</fullName>
    </recommendedName>
</protein>
<dbReference type="GO" id="GO:0008270">
    <property type="term" value="F:zinc ion binding"/>
    <property type="evidence" value="ECO:0007669"/>
    <property type="project" value="InterPro"/>
</dbReference>
<dbReference type="GO" id="GO:0004519">
    <property type="term" value="F:endonuclease activity"/>
    <property type="evidence" value="ECO:0007669"/>
    <property type="project" value="InterPro"/>
</dbReference>
<dbReference type="Pfam" id="PF01844">
    <property type="entry name" value="HNH"/>
    <property type="match status" value="1"/>
</dbReference>
<evidence type="ECO:0000256" key="1">
    <source>
        <dbReference type="SAM" id="MobiDB-lite"/>
    </source>
</evidence>
<dbReference type="InterPro" id="IPR002711">
    <property type="entry name" value="HNH"/>
</dbReference>
<dbReference type="SMART" id="SM00507">
    <property type="entry name" value="HNHc"/>
    <property type="match status" value="1"/>
</dbReference>
<dbReference type="CDD" id="cd00085">
    <property type="entry name" value="HNHc"/>
    <property type="match status" value="1"/>
</dbReference>
<dbReference type="EMBL" id="CP021434">
    <property type="protein sequence ID" value="ARU59897.1"/>
    <property type="molecule type" value="Genomic_DNA"/>
</dbReference>
<dbReference type="Gene3D" id="1.10.30.50">
    <property type="match status" value="1"/>
</dbReference>